<accession>A0A2S7T2K5</accession>
<reference evidence="1 2" key="1">
    <citation type="submission" date="2018-01" db="EMBL/GenBank/DDBJ databases">
        <title>A novel member of the phylum Bacteroidetes isolated from glacier ice.</title>
        <authorList>
            <person name="Liu Q."/>
            <person name="Xin Y.-H."/>
        </authorList>
    </citation>
    <scope>NUCLEOTIDE SEQUENCE [LARGE SCALE GENOMIC DNA]</scope>
    <source>
        <strain evidence="1 2">RB1R16</strain>
    </source>
</reference>
<dbReference type="Proteomes" id="UP000239872">
    <property type="component" value="Unassembled WGS sequence"/>
</dbReference>
<proteinExistence type="predicted"/>
<organism evidence="1 2">
    <name type="scientific">Flavipsychrobacter stenotrophus</name>
    <dbReference type="NCBI Taxonomy" id="2077091"/>
    <lineage>
        <taxon>Bacteria</taxon>
        <taxon>Pseudomonadati</taxon>
        <taxon>Bacteroidota</taxon>
        <taxon>Chitinophagia</taxon>
        <taxon>Chitinophagales</taxon>
        <taxon>Chitinophagaceae</taxon>
        <taxon>Flavipsychrobacter</taxon>
    </lineage>
</organism>
<evidence type="ECO:0008006" key="3">
    <source>
        <dbReference type="Google" id="ProtNLM"/>
    </source>
</evidence>
<gene>
    <name evidence="1" type="ORF">CJD36_004580</name>
</gene>
<keyword evidence="2" id="KW-1185">Reference proteome</keyword>
<comment type="caution">
    <text evidence="1">The sequence shown here is derived from an EMBL/GenBank/DDBJ whole genome shotgun (WGS) entry which is preliminary data.</text>
</comment>
<dbReference type="EMBL" id="PPSL01000001">
    <property type="protein sequence ID" value="PQJ13025.1"/>
    <property type="molecule type" value="Genomic_DNA"/>
</dbReference>
<sequence length="73" mass="8631">MYKLTVLKTAQNHALDAGLYYEEQQSGLGLRFLSELEITYQKIIEHPQYYSFIESQNVYRDIALTNFPYTVVY</sequence>
<name>A0A2S7T2K5_9BACT</name>
<protein>
    <recommendedName>
        <fullName evidence="3">Type II toxin-antitoxin system RelE/ParE family toxin</fullName>
    </recommendedName>
</protein>
<evidence type="ECO:0000313" key="2">
    <source>
        <dbReference type="Proteomes" id="UP000239872"/>
    </source>
</evidence>
<dbReference type="AlphaFoldDB" id="A0A2S7T2K5"/>
<evidence type="ECO:0000313" key="1">
    <source>
        <dbReference type="EMBL" id="PQJ13025.1"/>
    </source>
</evidence>